<dbReference type="InterPro" id="IPR036291">
    <property type="entry name" value="NAD(P)-bd_dom_sf"/>
</dbReference>
<evidence type="ECO:0000313" key="2">
    <source>
        <dbReference type="Proteomes" id="UP001549204"/>
    </source>
</evidence>
<gene>
    <name evidence="1" type="ORF">ABID19_006070</name>
</gene>
<accession>A0ABV2GXJ9</accession>
<dbReference type="SUPFAM" id="SSF51735">
    <property type="entry name" value="NAD(P)-binding Rossmann-fold domains"/>
    <property type="match status" value="1"/>
</dbReference>
<dbReference type="InterPro" id="IPR002347">
    <property type="entry name" value="SDR_fam"/>
</dbReference>
<organism evidence="1 2">
    <name type="scientific">Mesorhizobium robiniae</name>
    <dbReference type="NCBI Taxonomy" id="559315"/>
    <lineage>
        <taxon>Bacteria</taxon>
        <taxon>Pseudomonadati</taxon>
        <taxon>Pseudomonadota</taxon>
        <taxon>Alphaproteobacteria</taxon>
        <taxon>Hyphomicrobiales</taxon>
        <taxon>Phyllobacteriaceae</taxon>
        <taxon>Mesorhizobium</taxon>
    </lineage>
</organism>
<dbReference type="Gene3D" id="3.40.50.720">
    <property type="entry name" value="NAD(P)-binding Rossmann-like Domain"/>
    <property type="match status" value="1"/>
</dbReference>
<dbReference type="PANTHER" id="PTHR43975">
    <property type="entry name" value="ZGC:101858"/>
    <property type="match status" value="1"/>
</dbReference>
<protein>
    <submittedName>
        <fullName evidence="1">NAD(P)-dependent dehydrogenase (Short-subunit alcohol dehydrogenase family)</fullName>
    </submittedName>
</protein>
<dbReference type="Proteomes" id="UP001549204">
    <property type="component" value="Unassembled WGS sequence"/>
</dbReference>
<dbReference type="EMBL" id="JBEPMC010000014">
    <property type="protein sequence ID" value="MET3583008.1"/>
    <property type="molecule type" value="Genomic_DNA"/>
</dbReference>
<comment type="caution">
    <text evidence="1">The sequence shown here is derived from an EMBL/GenBank/DDBJ whole genome shotgun (WGS) entry which is preliminary data.</text>
</comment>
<name>A0ABV2GXJ9_9HYPH</name>
<dbReference type="CDD" id="cd05233">
    <property type="entry name" value="SDR_c"/>
    <property type="match status" value="1"/>
</dbReference>
<evidence type="ECO:0000313" key="1">
    <source>
        <dbReference type="EMBL" id="MET3583008.1"/>
    </source>
</evidence>
<dbReference type="PROSITE" id="PS00061">
    <property type="entry name" value="ADH_SHORT"/>
    <property type="match status" value="1"/>
</dbReference>
<dbReference type="InterPro" id="IPR020904">
    <property type="entry name" value="Sc_DH/Rdtase_CS"/>
</dbReference>
<sequence length="207" mass="21746">MIDVTDYGAARKLVADLVARYGRLDGLVLNAGMVVAAPVADMAIDDWNRQIDVNLTAPFVMAQAALPHLIESRGAIVAVSSVGAVQTGPGLGAYAAAKAGIGQLMKCIAYENARFGVRANTVTPGWIRTEMGDEEMRALPIGDDLEAAYHKVSEHVPQRRAGTAMEAAEVIAFLLSPAASFVNGAEYAVDGGSLIANSGMTYFDSQM</sequence>
<dbReference type="Pfam" id="PF13561">
    <property type="entry name" value="adh_short_C2"/>
    <property type="match status" value="1"/>
</dbReference>
<dbReference type="PANTHER" id="PTHR43975:SF2">
    <property type="entry name" value="EG:BACR7A4.14 PROTEIN-RELATED"/>
    <property type="match status" value="1"/>
</dbReference>
<dbReference type="PRINTS" id="PR00080">
    <property type="entry name" value="SDRFAMILY"/>
</dbReference>
<dbReference type="PRINTS" id="PR00081">
    <property type="entry name" value="GDHRDH"/>
</dbReference>
<proteinExistence type="predicted"/>
<reference evidence="1 2" key="1">
    <citation type="submission" date="2024-06" db="EMBL/GenBank/DDBJ databases">
        <title>Genomic Encyclopedia of Type Strains, Phase IV (KMG-IV): sequencing the most valuable type-strain genomes for metagenomic binning, comparative biology and taxonomic classification.</title>
        <authorList>
            <person name="Goeker M."/>
        </authorList>
    </citation>
    <scope>NUCLEOTIDE SEQUENCE [LARGE SCALE GENOMIC DNA]</scope>
    <source>
        <strain evidence="1 2">DSM 100022</strain>
    </source>
</reference>
<keyword evidence="2" id="KW-1185">Reference proteome</keyword>